<reference evidence="2 3" key="1">
    <citation type="submission" date="2018-10" db="EMBL/GenBank/DDBJ databases">
        <title>Pseudomonas zhaodongensis NEAU-ST5-21(T) genome.</title>
        <authorList>
            <person name="Peng J."/>
            <person name="Liu Z.-P."/>
        </authorList>
    </citation>
    <scope>NUCLEOTIDE SEQUENCE [LARGE SCALE GENOMIC DNA]</scope>
    <source>
        <strain evidence="2 3">NEAU-ST5-21</strain>
    </source>
</reference>
<dbReference type="PANTHER" id="PTHR43792:SF1">
    <property type="entry name" value="N-ACETYLTRANSFERASE DOMAIN-CONTAINING PROTEIN"/>
    <property type="match status" value="1"/>
</dbReference>
<protein>
    <submittedName>
        <fullName evidence="2">N-acetyltransferase</fullName>
    </submittedName>
</protein>
<comment type="caution">
    <text evidence="2">The sequence shown here is derived from an EMBL/GenBank/DDBJ whole genome shotgun (WGS) entry which is preliminary data.</text>
</comment>
<dbReference type="EMBL" id="RFFM01000001">
    <property type="protein sequence ID" value="RMH91772.1"/>
    <property type="molecule type" value="Genomic_DNA"/>
</dbReference>
<gene>
    <name evidence="2" type="ORF">EA797_03215</name>
</gene>
<feature type="domain" description="N-acetyltransferase" evidence="1">
    <location>
        <begin position="15"/>
        <end position="184"/>
    </location>
</feature>
<evidence type="ECO:0000313" key="2">
    <source>
        <dbReference type="EMBL" id="RMH91772.1"/>
    </source>
</evidence>
<dbReference type="Pfam" id="PF13302">
    <property type="entry name" value="Acetyltransf_3"/>
    <property type="match status" value="1"/>
</dbReference>
<name>A0A3M2HXY3_9GAMM</name>
<evidence type="ECO:0000313" key="3">
    <source>
        <dbReference type="Proteomes" id="UP000269774"/>
    </source>
</evidence>
<dbReference type="Gene3D" id="3.40.630.30">
    <property type="match status" value="1"/>
</dbReference>
<dbReference type="OrthoDB" id="9801656at2"/>
<dbReference type="Proteomes" id="UP000269774">
    <property type="component" value="Unassembled WGS sequence"/>
</dbReference>
<sequence length="191" mass="21623">MGKPMERIELDTPRLRLRAWRDSDLDPLAELCADPLVMRYFPGLLSRDDCAAAMARCRIHFARYGFGFWALELKENGRLIGLAGLAWSRLQLPFCPAVEVGWRLAHEHWGQGLAKEAAEASLACAFDRLQLAEVVAYTAAVNEPSLGLMEALGMQHEPADDFEHPHISAGHPLRPHRLYRITRDVWADIRR</sequence>
<evidence type="ECO:0000259" key="1">
    <source>
        <dbReference type="PROSITE" id="PS51186"/>
    </source>
</evidence>
<proteinExistence type="predicted"/>
<accession>A0A3M2HXY3</accession>
<organism evidence="2 3">
    <name type="scientific">Stutzerimonas zhaodongensis</name>
    <dbReference type="NCBI Taxonomy" id="1176257"/>
    <lineage>
        <taxon>Bacteria</taxon>
        <taxon>Pseudomonadati</taxon>
        <taxon>Pseudomonadota</taxon>
        <taxon>Gammaproteobacteria</taxon>
        <taxon>Pseudomonadales</taxon>
        <taxon>Pseudomonadaceae</taxon>
        <taxon>Stutzerimonas</taxon>
    </lineage>
</organism>
<dbReference type="PANTHER" id="PTHR43792">
    <property type="entry name" value="GNAT FAMILY, PUTATIVE (AFU_ORTHOLOGUE AFUA_3G00765)-RELATED-RELATED"/>
    <property type="match status" value="1"/>
</dbReference>
<keyword evidence="3" id="KW-1185">Reference proteome</keyword>
<dbReference type="AlphaFoldDB" id="A0A3M2HXY3"/>
<dbReference type="InterPro" id="IPR051531">
    <property type="entry name" value="N-acetyltransferase"/>
</dbReference>
<dbReference type="GO" id="GO:0016747">
    <property type="term" value="F:acyltransferase activity, transferring groups other than amino-acyl groups"/>
    <property type="evidence" value="ECO:0007669"/>
    <property type="project" value="InterPro"/>
</dbReference>
<dbReference type="SUPFAM" id="SSF55729">
    <property type="entry name" value="Acyl-CoA N-acyltransferases (Nat)"/>
    <property type="match status" value="1"/>
</dbReference>
<keyword evidence="2" id="KW-0808">Transferase</keyword>
<dbReference type="InterPro" id="IPR000182">
    <property type="entry name" value="GNAT_dom"/>
</dbReference>
<dbReference type="InterPro" id="IPR016181">
    <property type="entry name" value="Acyl_CoA_acyltransferase"/>
</dbReference>
<dbReference type="RefSeq" id="WP_122163737.1">
    <property type="nucleotide sequence ID" value="NZ_JAMOIB010000008.1"/>
</dbReference>
<dbReference type="PROSITE" id="PS51186">
    <property type="entry name" value="GNAT"/>
    <property type="match status" value="1"/>
</dbReference>